<dbReference type="SUPFAM" id="SSF53901">
    <property type="entry name" value="Thiolase-like"/>
    <property type="match status" value="1"/>
</dbReference>
<dbReference type="InterPro" id="IPR013751">
    <property type="entry name" value="ACP_syn_III_N"/>
</dbReference>
<dbReference type="NCBIfam" id="NF006829">
    <property type="entry name" value="PRK09352.1"/>
    <property type="match status" value="1"/>
</dbReference>
<reference evidence="5" key="1">
    <citation type="journal article" date="2020" name="Nature">
        <title>Giant virus diversity and host interactions through global metagenomics.</title>
        <authorList>
            <person name="Schulz F."/>
            <person name="Roux S."/>
            <person name="Paez-Espino D."/>
            <person name="Jungbluth S."/>
            <person name="Walsh D.A."/>
            <person name="Denef V.J."/>
            <person name="McMahon K.D."/>
            <person name="Konstantinidis K.T."/>
            <person name="Eloe-Fadrosh E.A."/>
            <person name="Kyrpides N.C."/>
            <person name="Woyke T."/>
        </authorList>
    </citation>
    <scope>NUCLEOTIDE SEQUENCE</scope>
    <source>
        <strain evidence="5">GVMAG-M-3300020185-18</strain>
    </source>
</reference>
<dbReference type="Pfam" id="PF08541">
    <property type="entry name" value="ACP_syn_III_C"/>
    <property type="match status" value="1"/>
</dbReference>
<proteinExistence type="predicted"/>
<evidence type="ECO:0000259" key="3">
    <source>
        <dbReference type="Pfam" id="PF08541"/>
    </source>
</evidence>
<name>A0A6C0C2J4_9ZZZZ</name>
<dbReference type="GO" id="GO:0044550">
    <property type="term" value="P:secondary metabolite biosynthetic process"/>
    <property type="evidence" value="ECO:0007669"/>
    <property type="project" value="TreeGrafter"/>
</dbReference>
<accession>A0A6C0C2J4</accession>
<dbReference type="CDD" id="cd00830">
    <property type="entry name" value="KAS_III"/>
    <property type="match status" value="1"/>
</dbReference>
<feature type="domain" description="Beta-ketoacyl-[acyl-carrier-protein] synthase III C-terminal" evidence="3">
    <location>
        <begin position="229"/>
        <end position="316"/>
    </location>
</feature>
<feature type="domain" description="Beta-ketoacyl-[acyl-carrier-protein] synthase III N-terminal" evidence="4">
    <location>
        <begin position="118"/>
        <end position="191"/>
    </location>
</feature>
<dbReference type="EMBL" id="MN739328">
    <property type="protein sequence ID" value="QHS98915.1"/>
    <property type="molecule type" value="Genomic_DNA"/>
</dbReference>
<evidence type="ECO:0000256" key="1">
    <source>
        <dbReference type="ARBA" id="ARBA00022679"/>
    </source>
</evidence>
<dbReference type="PANTHER" id="PTHR34069">
    <property type="entry name" value="3-OXOACYL-[ACYL-CARRIER-PROTEIN] SYNTHASE 3"/>
    <property type="match status" value="1"/>
</dbReference>
<evidence type="ECO:0008006" key="6">
    <source>
        <dbReference type="Google" id="ProtNLM"/>
    </source>
</evidence>
<dbReference type="InterPro" id="IPR013747">
    <property type="entry name" value="ACP_syn_III_C"/>
</dbReference>
<evidence type="ECO:0000313" key="5">
    <source>
        <dbReference type="EMBL" id="QHS98915.1"/>
    </source>
</evidence>
<evidence type="ECO:0000256" key="2">
    <source>
        <dbReference type="ARBA" id="ARBA00023315"/>
    </source>
</evidence>
<sequence>MFNSIKRFPIKILGTGSYFPKKVLTNHEVKLKSINPKLIPDHKWVVNKLGIHKRHIVETESSTDLGFHSAIKALNSSNLNIDDIDLIITNTSSPDRVSPSTACLIQDRLNPTKNIPSFDLGAVCSGFLYSLDTSSQLLDKYKNILLISTETYSSFTDYNQKNSVFFGDGSASVIITKGDSGWYSGNIYADGKGKDHFTVHHGKNFTMNGPEVYKTGTKVLPEAINNILNDLNMDIDEIDYFIPHQPSIRILEKTAEIIKLDKNKIQKNMDSKANTAGASIPTVLDKLFSEKNVTNNSKILFACVGSGWTWGAGVLNLER</sequence>
<dbReference type="GO" id="GO:0004315">
    <property type="term" value="F:3-oxoacyl-[acyl-carrier-protein] synthase activity"/>
    <property type="evidence" value="ECO:0007669"/>
    <property type="project" value="InterPro"/>
</dbReference>
<evidence type="ECO:0000259" key="4">
    <source>
        <dbReference type="Pfam" id="PF08545"/>
    </source>
</evidence>
<organism evidence="5">
    <name type="scientific">viral metagenome</name>
    <dbReference type="NCBI Taxonomy" id="1070528"/>
    <lineage>
        <taxon>unclassified sequences</taxon>
        <taxon>metagenomes</taxon>
        <taxon>organismal metagenomes</taxon>
    </lineage>
</organism>
<dbReference type="PANTHER" id="PTHR34069:SF2">
    <property type="entry name" value="BETA-KETOACYL-[ACYL-CARRIER-PROTEIN] SYNTHASE III"/>
    <property type="match status" value="1"/>
</dbReference>
<keyword evidence="2" id="KW-0012">Acyltransferase</keyword>
<dbReference type="InterPro" id="IPR016039">
    <property type="entry name" value="Thiolase-like"/>
</dbReference>
<dbReference type="Pfam" id="PF08545">
    <property type="entry name" value="ACP_syn_III"/>
    <property type="match status" value="1"/>
</dbReference>
<keyword evidence="1" id="KW-0808">Transferase</keyword>
<dbReference type="GO" id="GO:0006633">
    <property type="term" value="P:fatty acid biosynthetic process"/>
    <property type="evidence" value="ECO:0007669"/>
    <property type="project" value="InterPro"/>
</dbReference>
<dbReference type="AlphaFoldDB" id="A0A6C0C2J4"/>
<protein>
    <recommendedName>
        <fullName evidence="6">Beta-ketoacyl-[acyl-carrier-protein] synthase III C-terminal domain-containing protein</fullName>
    </recommendedName>
</protein>
<dbReference type="Gene3D" id="3.40.47.10">
    <property type="match status" value="1"/>
</dbReference>